<dbReference type="InterPro" id="IPR008979">
    <property type="entry name" value="Galactose-bd-like_sf"/>
</dbReference>
<name>A0ABX7RFG2_9GAMM</name>
<dbReference type="InterPro" id="IPR013783">
    <property type="entry name" value="Ig-like_fold"/>
</dbReference>
<proteinExistence type="predicted"/>
<dbReference type="Gene3D" id="3.40.50.1110">
    <property type="entry name" value="SGNH hydrolase"/>
    <property type="match status" value="2"/>
</dbReference>
<protein>
    <submittedName>
        <fullName evidence="4">Beta galactosidase jelly roll domain-containing protein</fullName>
    </submittedName>
</protein>
<dbReference type="Proteomes" id="UP000663400">
    <property type="component" value="Chromosome"/>
</dbReference>
<feature type="region of interest" description="Disordered" evidence="2">
    <location>
        <begin position="13"/>
        <end position="32"/>
    </location>
</feature>
<dbReference type="EMBL" id="CP071517">
    <property type="protein sequence ID" value="QSX76785.1"/>
    <property type="molecule type" value="Genomic_DNA"/>
</dbReference>
<dbReference type="SUPFAM" id="SSF52266">
    <property type="entry name" value="SGNH hydrolase"/>
    <property type="match status" value="1"/>
</dbReference>
<dbReference type="InterPro" id="IPR005181">
    <property type="entry name" value="SASA"/>
</dbReference>
<evidence type="ECO:0000259" key="3">
    <source>
        <dbReference type="Pfam" id="PF03629"/>
    </source>
</evidence>
<dbReference type="Gene3D" id="2.60.40.10">
    <property type="entry name" value="Immunoglobulins"/>
    <property type="match status" value="1"/>
</dbReference>
<evidence type="ECO:0000313" key="5">
    <source>
        <dbReference type="Proteomes" id="UP000663400"/>
    </source>
</evidence>
<dbReference type="InterPro" id="IPR036514">
    <property type="entry name" value="SGNH_hydro_sf"/>
</dbReference>
<keyword evidence="1" id="KW-0378">Hydrolase</keyword>
<feature type="domain" description="Sialate O-acetylesterase" evidence="3">
    <location>
        <begin position="424"/>
        <end position="552"/>
    </location>
</feature>
<evidence type="ECO:0000256" key="1">
    <source>
        <dbReference type="ARBA" id="ARBA00022801"/>
    </source>
</evidence>
<keyword evidence="5" id="KW-1185">Reference proteome</keyword>
<dbReference type="PANTHER" id="PTHR22901">
    <property type="entry name" value="SIALATE O-ACETYLESTERASE"/>
    <property type="match status" value="1"/>
</dbReference>
<feature type="domain" description="Sialate O-acetylesterase" evidence="3">
    <location>
        <begin position="120"/>
        <end position="239"/>
    </location>
</feature>
<evidence type="ECO:0000313" key="4">
    <source>
        <dbReference type="EMBL" id="QSX76785.1"/>
    </source>
</evidence>
<gene>
    <name evidence="4" type="ORF">HIV01_011065</name>
</gene>
<reference evidence="4 5" key="1">
    <citation type="submission" date="2021-02" db="EMBL/GenBank/DDBJ databases">
        <title>Lysobacter arenosi sp. nov., isolated from soil of gangwondo yeongwol, south Korea.</title>
        <authorList>
            <person name="Kim K.R."/>
            <person name="Kim K.H."/>
            <person name="Jeon C.O."/>
        </authorList>
    </citation>
    <scope>NUCLEOTIDE SEQUENCE [LARGE SCALE GENOMIC DNA]</scope>
    <source>
        <strain evidence="4 5">R7</strain>
    </source>
</reference>
<dbReference type="InterPro" id="IPR039329">
    <property type="entry name" value="SIAE"/>
</dbReference>
<accession>A0ABX7RFG2</accession>
<sequence length="663" mass="71588">MLALALLATSAAHAGGNAHEPLQDQPGATTTERRPAPLLHEMFQDHAVLQRNAPIRVWGQAGPGQAVKVTLARKQASARADENGRWQATLPPMAAGGPYTLNVSAQGGMKQTVDDVMVGEVWLCSGQSNMVLQVHRTLDSRAEIAGSANDSIRMLTVGETGSVTPLEHFATQVKWLKASPETVGDFSAACFYYARELQKTVKVPMGLVTAAWGGSRIQAWTSGEALRASGQYDDELDVLASYAKDPVAAVGQWGEVWGKWWRGRKDFKAGDEPWTAGYAATEGWRDAPRALGPWEEWGEKDLAAYDGMVWFRTSVKLTEQQAAQEAVLLLGSIDEVDMTWVNGHGVGSTYGPGSGREYPLPAGLLKAGDNSVTINVLDTYRAGGMSGPASAYAVRFKDGTTVPLDGAWKYRPAPGHDWPPRAPWQTAAGLSTLYNGMIAPIGKYGFRGMLWYQGESNTFEADRYADLLRMWRKDWRSRFGADLPALIIQLAGYGMPKSQPAESGWAELREAQRHVVDEDAHSGLAVTIDIGDRYDIHPPNKQELGRRLARAARHVIYRDKQPPSGPVPASAKREGDAVVVSFADVSDGLVAFGADGPIGFELCGAAKDSCHYADARISGSNVTLRAPAPVDVTRVRYCWADGPVCTLFDGAGLPAGPFETPIK</sequence>
<organism evidence="4 5">
    <name type="scientific">Lysobacter arenosi</name>
    <dbReference type="NCBI Taxonomy" id="2795387"/>
    <lineage>
        <taxon>Bacteria</taxon>
        <taxon>Pseudomonadati</taxon>
        <taxon>Pseudomonadota</taxon>
        <taxon>Gammaproteobacteria</taxon>
        <taxon>Lysobacterales</taxon>
        <taxon>Lysobacteraceae</taxon>
        <taxon>Lysobacter</taxon>
    </lineage>
</organism>
<evidence type="ECO:0000256" key="2">
    <source>
        <dbReference type="SAM" id="MobiDB-lite"/>
    </source>
</evidence>
<dbReference type="PANTHER" id="PTHR22901:SF0">
    <property type="entry name" value="SIALATE O-ACETYLESTERASE"/>
    <property type="match status" value="1"/>
</dbReference>
<dbReference type="SUPFAM" id="SSF49785">
    <property type="entry name" value="Galactose-binding domain-like"/>
    <property type="match status" value="1"/>
</dbReference>
<dbReference type="Pfam" id="PF03629">
    <property type="entry name" value="SASA"/>
    <property type="match status" value="2"/>
</dbReference>